<evidence type="ECO:0000313" key="2">
    <source>
        <dbReference type="EMBL" id="KOS36349.1"/>
    </source>
</evidence>
<dbReference type="PANTHER" id="PTHR38116:SF1">
    <property type="entry name" value="BZIP DOMAIN-CONTAINING PROTEIN"/>
    <property type="match status" value="1"/>
</dbReference>
<reference evidence="2 3" key="1">
    <citation type="submission" date="2015-08" db="EMBL/GenBank/DDBJ databases">
        <title>Genome sequencing of Penicillium nordicum.</title>
        <authorList>
            <person name="Nguyen H.D."/>
            <person name="Seifert K.A."/>
        </authorList>
    </citation>
    <scope>NUCLEOTIDE SEQUENCE [LARGE SCALE GENOMIC DNA]</scope>
    <source>
        <strain evidence="2 3">DAOMC 185683</strain>
    </source>
</reference>
<dbReference type="AlphaFoldDB" id="A0A0M9W9J2"/>
<protein>
    <recommendedName>
        <fullName evidence="4">BZIP domain-containing protein</fullName>
    </recommendedName>
</protein>
<dbReference type="Proteomes" id="UP000037696">
    <property type="component" value="Unassembled WGS sequence"/>
</dbReference>
<comment type="caution">
    <text evidence="2">The sequence shown here is derived from an EMBL/GenBank/DDBJ whole genome shotgun (WGS) entry which is preliminary data.</text>
</comment>
<sequence>MMTREISQPVDRPVASLSEELSADEWYGVLDAKERRKRQNRVNQRAHRSKARREQDSVNPKGQWNLVEAWHQTPPISVPPVLESTHQRQVSLPEQVKRLEAALGVTTQSDHSISESCDSSTSTTKALSKFMTSWPAMVSALWVKIPDADKKAILLRQVARFYNSYQLKCPEADHLLSLTRVNVHRAFVSNMVALGITWEWMEDDSISPFSMERPGFDLDTLPEKLRPTQLQRSSIYHTWIDLFPCPVMRNNLIRAGNDWNDEELCIDIMGFWDGASTGPFGLIIWGEPADPRSWEITEGFLKKWGQLIQGCTDLMWSTNYWRTKRGERPLFPKSVIYSPHGQTYLQSQMN</sequence>
<evidence type="ECO:0008006" key="4">
    <source>
        <dbReference type="Google" id="ProtNLM"/>
    </source>
</evidence>
<accession>A0A0M9W9J2</accession>
<dbReference type="OrthoDB" id="2245989at2759"/>
<evidence type="ECO:0000256" key="1">
    <source>
        <dbReference type="SAM" id="MobiDB-lite"/>
    </source>
</evidence>
<name>A0A0M9W9J2_9EURO</name>
<gene>
    <name evidence="2" type="ORF">ACN38_g12921</name>
</gene>
<organism evidence="2 3">
    <name type="scientific">Penicillium nordicum</name>
    <dbReference type="NCBI Taxonomy" id="229535"/>
    <lineage>
        <taxon>Eukaryota</taxon>
        <taxon>Fungi</taxon>
        <taxon>Dikarya</taxon>
        <taxon>Ascomycota</taxon>
        <taxon>Pezizomycotina</taxon>
        <taxon>Eurotiomycetes</taxon>
        <taxon>Eurotiomycetidae</taxon>
        <taxon>Eurotiales</taxon>
        <taxon>Aspergillaceae</taxon>
        <taxon>Penicillium</taxon>
    </lineage>
</organism>
<dbReference type="InterPro" id="IPR021833">
    <property type="entry name" value="DUF3425"/>
</dbReference>
<keyword evidence="3" id="KW-1185">Reference proteome</keyword>
<feature type="compositionally biased region" description="Basic residues" evidence="1">
    <location>
        <begin position="35"/>
        <end position="51"/>
    </location>
</feature>
<dbReference type="PANTHER" id="PTHR38116">
    <property type="entry name" value="CHROMOSOME 7, WHOLE GENOME SHOTGUN SEQUENCE"/>
    <property type="match status" value="1"/>
</dbReference>
<feature type="region of interest" description="Disordered" evidence="1">
    <location>
        <begin position="32"/>
        <end position="60"/>
    </location>
</feature>
<evidence type="ECO:0000313" key="3">
    <source>
        <dbReference type="Proteomes" id="UP000037696"/>
    </source>
</evidence>
<proteinExistence type="predicted"/>
<dbReference type="STRING" id="229535.A0A0M9W9J2"/>
<dbReference type="Pfam" id="PF11905">
    <property type="entry name" value="DUF3425"/>
    <property type="match status" value="1"/>
</dbReference>
<dbReference type="EMBL" id="LHQQ01000482">
    <property type="protein sequence ID" value="KOS36349.1"/>
    <property type="molecule type" value="Genomic_DNA"/>
</dbReference>
<dbReference type="CDD" id="cd14688">
    <property type="entry name" value="bZIP_YAP"/>
    <property type="match status" value="1"/>
</dbReference>